<evidence type="ECO:0000313" key="1">
    <source>
        <dbReference type="EMBL" id="HCO23051.1"/>
    </source>
</evidence>
<evidence type="ECO:0000313" key="4">
    <source>
        <dbReference type="Proteomes" id="UP000322887"/>
    </source>
</evidence>
<dbReference type="Proteomes" id="UP000322887">
    <property type="component" value="Chromosome"/>
</dbReference>
<name>A0A3D3R2G6_9PLAN</name>
<evidence type="ECO:0000313" key="2">
    <source>
        <dbReference type="EMBL" id="QEG19644.1"/>
    </source>
</evidence>
<dbReference type="Proteomes" id="UP000263642">
    <property type="component" value="Unassembled WGS sequence"/>
</dbReference>
<keyword evidence="4" id="KW-1185">Reference proteome</keyword>
<dbReference type="EMBL" id="DQAY01000051">
    <property type="protein sequence ID" value="HCO23051.1"/>
    <property type="molecule type" value="Genomic_DNA"/>
</dbReference>
<dbReference type="Pfam" id="PF10936">
    <property type="entry name" value="DUF2617"/>
    <property type="match status" value="1"/>
</dbReference>
<dbReference type="EMBL" id="CP042910">
    <property type="protein sequence ID" value="QEG19644.1"/>
    <property type="molecule type" value="Genomic_DNA"/>
</dbReference>
<proteinExistence type="predicted"/>
<evidence type="ECO:0000313" key="3">
    <source>
        <dbReference type="Proteomes" id="UP000263642"/>
    </source>
</evidence>
<reference evidence="1 3" key="1">
    <citation type="journal article" date="2018" name="Nat. Biotechnol.">
        <title>A standardized bacterial taxonomy based on genome phylogeny substantially revises the tree of life.</title>
        <authorList>
            <person name="Parks D.H."/>
            <person name="Chuvochina M."/>
            <person name="Waite D.W."/>
            <person name="Rinke C."/>
            <person name="Skarshewski A."/>
            <person name="Chaumeil P.A."/>
            <person name="Hugenholtz P."/>
        </authorList>
    </citation>
    <scope>NUCLEOTIDE SEQUENCE [LARGE SCALE GENOMIC DNA]</scope>
    <source>
        <strain evidence="1">UBA9375</strain>
    </source>
</reference>
<gene>
    <name evidence="1" type="ORF">DIT97_08325</name>
    <name evidence="2" type="ORF">GmarT_55450</name>
</gene>
<sequence>MNVRSARPKVNDLIFRLIGRSIHPELYTTCATAEITQKNFSAVLKVCETGHIACIQHNGKSVCEILTSFQNPLPSQKRLLEKPVRGCRSDSVQLESGLYYQVSYQLEELDYTIFKNVHEEYLMDAQRADLAYHFISESRLTPGALSIIDFEANQSSLLIHAFHTFPDELAVVKTQSLFEF</sequence>
<dbReference type="AlphaFoldDB" id="A0A3D3R2G6"/>
<dbReference type="GeneID" id="98649969"/>
<dbReference type="InterPro" id="IPR024486">
    <property type="entry name" value="DUF2617"/>
</dbReference>
<organism evidence="1 3">
    <name type="scientific">Gimesia maris</name>
    <dbReference type="NCBI Taxonomy" id="122"/>
    <lineage>
        <taxon>Bacteria</taxon>
        <taxon>Pseudomonadati</taxon>
        <taxon>Planctomycetota</taxon>
        <taxon>Planctomycetia</taxon>
        <taxon>Planctomycetales</taxon>
        <taxon>Planctomycetaceae</taxon>
        <taxon>Gimesia</taxon>
    </lineage>
</organism>
<accession>A0A517XJD1</accession>
<dbReference type="RefSeq" id="WP_002644459.1">
    <property type="nucleotide sequence ID" value="NZ_CAXAST010000005.1"/>
</dbReference>
<reference evidence="2 4" key="2">
    <citation type="submission" date="2019-08" db="EMBL/GenBank/DDBJ databases">
        <title>Deep-cultivation of Planctomycetes and their phenomic and genomic characterization uncovers novel biology.</title>
        <authorList>
            <person name="Wiegand S."/>
            <person name="Jogler M."/>
            <person name="Boedeker C."/>
            <person name="Pinto D."/>
            <person name="Vollmers J."/>
            <person name="Rivas-Marin E."/>
            <person name="Kohn T."/>
            <person name="Peeters S.H."/>
            <person name="Heuer A."/>
            <person name="Rast P."/>
            <person name="Oberbeckmann S."/>
            <person name="Bunk B."/>
            <person name="Jeske O."/>
            <person name="Meyerdierks A."/>
            <person name="Storesund J.E."/>
            <person name="Kallscheuer N."/>
            <person name="Luecker S."/>
            <person name="Lage O.M."/>
            <person name="Pohl T."/>
            <person name="Merkel B.J."/>
            <person name="Hornburger P."/>
            <person name="Mueller R.-W."/>
            <person name="Bruemmer F."/>
            <person name="Labrenz M."/>
            <person name="Spormann A.M."/>
            <person name="Op den Camp H."/>
            <person name="Overmann J."/>
            <person name="Amann R."/>
            <person name="Jetten M.S.M."/>
            <person name="Mascher T."/>
            <person name="Medema M.H."/>
            <person name="Devos D.P."/>
            <person name="Kaster A.-K."/>
            <person name="Ovreas L."/>
            <person name="Rohde M."/>
            <person name="Galperin M.Y."/>
            <person name="Jogler C."/>
        </authorList>
    </citation>
    <scope>NUCLEOTIDE SEQUENCE [LARGE SCALE GENOMIC DNA]</scope>
    <source>
        <strain evidence="2 4">DSM 8797</strain>
    </source>
</reference>
<protein>
    <submittedName>
        <fullName evidence="1">DUF2617 domain-containing protein</fullName>
    </submittedName>
</protein>
<accession>A0A3D3R2G6</accession>